<accession>A0A6F8EHQ6</accession>
<keyword evidence="1" id="KW-1133">Transmembrane helix</keyword>
<sequence>MLGLKLVGTIVHSLFVSRIVRVFSVASLIVASLTIAFTHFFSL</sequence>
<organism evidence="2">
    <name type="scientific">Helicobacter pylori</name>
    <name type="common">Campylobacter pylori</name>
    <dbReference type="NCBI Taxonomy" id="210"/>
    <lineage>
        <taxon>Bacteria</taxon>
        <taxon>Pseudomonadati</taxon>
        <taxon>Campylobacterota</taxon>
        <taxon>Epsilonproteobacteria</taxon>
        <taxon>Campylobacterales</taxon>
        <taxon>Helicobacteraceae</taxon>
        <taxon>Helicobacter</taxon>
    </lineage>
</organism>
<name>A0A6F8EHQ6_HELPX</name>
<evidence type="ECO:0000313" key="2">
    <source>
        <dbReference type="EMBL" id="ASR82407.1"/>
    </source>
</evidence>
<dbReference type="AlphaFoldDB" id="A0A6F8EHQ6"/>
<reference evidence="2" key="1">
    <citation type="submission" date="2016-05" db="EMBL/GenBank/DDBJ databases">
        <title>Gene Analysis of Helicobacter pylori Strain Evolution From an Original Source.</title>
        <authorList>
            <person name="Wu D.-C."/>
        </authorList>
    </citation>
    <scope>NUCLEOTIDE SEQUENCE</scope>
    <source>
        <strain evidence="2">DU-Chou2013</strain>
    </source>
</reference>
<keyword evidence="1" id="KW-0472">Membrane</keyword>
<protein>
    <submittedName>
        <fullName evidence="2">Uncharacterized protein</fullName>
    </submittedName>
</protein>
<feature type="transmembrane region" description="Helical" evidence="1">
    <location>
        <begin position="20"/>
        <end position="41"/>
    </location>
</feature>
<proteinExistence type="predicted"/>
<dbReference type="EMBL" id="KX268352">
    <property type="protein sequence ID" value="ASR82407.1"/>
    <property type="molecule type" value="Genomic_DNA"/>
</dbReference>
<evidence type="ECO:0000256" key="1">
    <source>
        <dbReference type="SAM" id="Phobius"/>
    </source>
</evidence>
<keyword evidence="1" id="KW-0812">Transmembrane</keyword>